<accession>A0A1I1M2L2</accession>
<feature type="transmembrane region" description="Helical" evidence="1">
    <location>
        <begin position="102"/>
        <end position="122"/>
    </location>
</feature>
<dbReference type="AlphaFoldDB" id="A0A1I1M2L2"/>
<dbReference type="EMBL" id="FOLM01000006">
    <property type="protein sequence ID" value="SFC79639.1"/>
    <property type="molecule type" value="Genomic_DNA"/>
</dbReference>
<dbReference type="RefSeq" id="WP_245834028.1">
    <property type="nucleotide sequence ID" value="NZ_FOLM01000006.1"/>
</dbReference>
<protein>
    <submittedName>
        <fullName evidence="2">Uncharacterized protein</fullName>
    </submittedName>
</protein>
<feature type="transmembrane region" description="Helical" evidence="1">
    <location>
        <begin position="128"/>
        <end position="149"/>
    </location>
</feature>
<name>A0A1I1M2L2_9ACTN</name>
<keyword evidence="1" id="KW-0812">Transmembrane</keyword>
<dbReference type="Proteomes" id="UP000199207">
    <property type="component" value="Unassembled WGS sequence"/>
</dbReference>
<feature type="transmembrane region" description="Helical" evidence="1">
    <location>
        <begin position="36"/>
        <end position="58"/>
    </location>
</feature>
<proteinExistence type="predicted"/>
<keyword evidence="1" id="KW-0472">Membrane</keyword>
<gene>
    <name evidence="2" type="ORF">SAMN05421773_10675</name>
</gene>
<keyword evidence="3" id="KW-1185">Reference proteome</keyword>
<feature type="transmembrane region" description="Helical" evidence="1">
    <location>
        <begin position="70"/>
        <end position="90"/>
    </location>
</feature>
<evidence type="ECO:0000256" key="1">
    <source>
        <dbReference type="SAM" id="Phobius"/>
    </source>
</evidence>
<feature type="transmembrane region" description="Helical" evidence="1">
    <location>
        <begin position="6"/>
        <end position="24"/>
    </location>
</feature>
<keyword evidence="1" id="KW-1133">Transmembrane helix</keyword>
<sequence>MTGTPAMAGWALALSAGVPGALLVTRNRAVWSRLAVPAAVSFPLFVLVHAAVVLSMAAPGHHGPLPRWPAEAALAAAAVLFWLPVVGGAAGRHALGGPGRCLYLFLAMPLLDLPAVVLIAAGHAAAGLAMIVGMLPVGLIAAATTWRWIGDEERATA</sequence>
<reference evidence="2 3" key="1">
    <citation type="submission" date="2016-10" db="EMBL/GenBank/DDBJ databases">
        <authorList>
            <person name="de Groot N.N."/>
        </authorList>
    </citation>
    <scope>NUCLEOTIDE SEQUENCE [LARGE SCALE GENOMIC DNA]</scope>
    <source>
        <strain evidence="2 3">CGMCC 4.5739</strain>
    </source>
</reference>
<evidence type="ECO:0000313" key="3">
    <source>
        <dbReference type="Proteomes" id="UP000199207"/>
    </source>
</evidence>
<dbReference type="STRING" id="910347.SAMN05421773_10675"/>
<organism evidence="2 3">
    <name type="scientific">Streptomyces aidingensis</name>
    <dbReference type="NCBI Taxonomy" id="910347"/>
    <lineage>
        <taxon>Bacteria</taxon>
        <taxon>Bacillati</taxon>
        <taxon>Actinomycetota</taxon>
        <taxon>Actinomycetes</taxon>
        <taxon>Kitasatosporales</taxon>
        <taxon>Streptomycetaceae</taxon>
        <taxon>Streptomyces</taxon>
    </lineage>
</organism>
<evidence type="ECO:0000313" key="2">
    <source>
        <dbReference type="EMBL" id="SFC79639.1"/>
    </source>
</evidence>